<feature type="domain" description="HTH tetR-type" evidence="5">
    <location>
        <begin position="2"/>
        <end position="62"/>
    </location>
</feature>
<dbReference type="Gene3D" id="1.10.357.10">
    <property type="entry name" value="Tetracycline Repressor, domain 2"/>
    <property type="match status" value="1"/>
</dbReference>
<gene>
    <name evidence="6" type="ORF">JT362_20750</name>
</gene>
<organism evidence="6 7">
    <name type="scientific">Actinophytocola gossypii</name>
    <dbReference type="NCBI Taxonomy" id="2812003"/>
    <lineage>
        <taxon>Bacteria</taxon>
        <taxon>Bacillati</taxon>
        <taxon>Actinomycetota</taxon>
        <taxon>Actinomycetes</taxon>
        <taxon>Pseudonocardiales</taxon>
        <taxon>Pseudonocardiaceae</taxon>
    </lineage>
</organism>
<dbReference type="InterPro" id="IPR001647">
    <property type="entry name" value="HTH_TetR"/>
</dbReference>
<comment type="caution">
    <text evidence="6">The sequence shown here is derived from an EMBL/GenBank/DDBJ whole genome shotgun (WGS) entry which is preliminary data.</text>
</comment>
<keyword evidence="3" id="KW-0804">Transcription</keyword>
<feature type="DNA-binding region" description="H-T-H motif" evidence="4">
    <location>
        <begin position="25"/>
        <end position="44"/>
    </location>
</feature>
<keyword evidence="1" id="KW-0805">Transcription regulation</keyword>
<dbReference type="Proteomes" id="UP001156441">
    <property type="component" value="Unassembled WGS sequence"/>
</dbReference>
<protein>
    <submittedName>
        <fullName evidence="6">TetR/AcrR family transcriptional regulator</fullName>
    </submittedName>
</protein>
<keyword evidence="2 4" id="KW-0238">DNA-binding</keyword>
<dbReference type="Pfam" id="PF00440">
    <property type="entry name" value="TetR_N"/>
    <property type="match status" value="1"/>
</dbReference>
<evidence type="ECO:0000313" key="7">
    <source>
        <dbReference type="Proteomes" id="UP001156441"/>
    </source>
</evidence>
<evidence type="ECO:0000256" key="2">
    <source>
        <dbReference type="ARBA" id="ARBA00023125"/>
    </source>
</evidence>
<dbReference type="PANTHER" id="PTHR30055">
    <property type="entry name" value="HTH-TYPE TRANSCRIPTIONAL REGULATOR RUTR"/>
    <property type="match status" value="1"/>
</dbReference>
<keyword evidence="7" id="KW-1185">Reference proteome</keyword>
<sequence>MSSARERLLGEVIGYFARHGVSDHSLRGLAAAVGTSHRMLIYHFGTREGLLAEVVRVVEGHQRDTFAALTATEDADPRTAARRFWSLVVGPALRYGPLFFELSAHAMQGQPHATPLRTSLVEPWLEPLTDLLTRAGQDRDTAATHARLGLAVARGLLHDLLLTGDREAADAAMDAWIDLVLTPAPRSPAR</sequence>
<dbReference type="PROSITE" id="PS50977">
    <property type="entry name" value="HTH_TETR_2"/>
    <property type="match status" value="1"/>
</dbReference>
<evidence type="ECO:0000256" key="4">
    <source>
        <dbReference type="PROSITE-ProRule" id="PRU00335"/>
    </source>
</evidence>
<dbReference type="EMBL" id="JAFFZE010000015">
    <property type="protein sequence ID" value="MCT2585555.1"/>
    <property type="molecule type" value="Genomic_DNA"/>
</dbReference>
<evidence type="ECO:0000256" key="1">
    <source>
        <dbReference type="ARBA" id="ARBA00023015"/>
    </source>
</evidence>
<dbReference type="SUPFAM" id="SSF46689">
    <property type="entry name" value="Homeodomain-like"/>
    <property type="match status" value="1"/>
</dbReference>
<accession>A0ABT2JCG3</accession>
<evidence type="ECO:0000259" key="5">
    <source>
        <dbReference type="PROSITE" id="PS50977"/>
    </source>
</evidence>
<reference evidence="6 7" key="1">
    <citation type="submission" date="2021-02" db="EMBL/GenBank/DDBJ databases">
        <title>Actinophytocola xerophila sp. nov., isolated from soil of cotton cropping field.</title>
        <authorList>
            <person name="Huang R."/>
            <person name="Chen X."/>
            <person name="Ge X."/>
            <person name="Liu W."/>
        </authorList>
    </citation>
    <scope>NUCLEOTIDE SEQUENCE [LARGE SCALE GENOMIC DNA]</scope>
    <source>
        <strain evidence="6 7">S1-96</strain>
    </source>
</reference>
<name>A0ABT2JCG3_9PSEU</name>
<proteinExistence type="predicted"/>
<evidence type="ECO:0000313" key="6">
    <source>
        <dbReference type="EMBL" id="MCT2585555.1"/>
    </source>
</evidence>
<dbReference type="InterPro" id="IPR009057">
    <property type="entry name" value="Homeodomain-like_sf"/>
</dbReference>
<dbReference type="RefSeq" id="WP_260193160.1">
    <property type="nucleotide sequence ID" value="NZ_JAFFZE010000015.1"/>
</dbReference>
<evidence type="ECO:0000256" key="3">
    <source>
        <dbReference type="ARBA" id="ARBA00023163"/>
    </source>
</evidence>
<dbReference type="InterPro" id="IPR050109">
    <property type="entry name" value="HTH-type_TetR-like_transc_reg"/>
</dbReference>
<dbReference type="PANTHER" id="PTHR30055:SF234">
    <property type="entry name" value="HTH-TYPE TRANSCRIPTIONAL REGULATOR BETI"/>
    <property type="match status" value="1"/>
</dbReference>